<dbReference type="InterPro" id="IPR036052">
    <property type="entry name" value="TrpB-like_PALP_sf"/>
</dbReference>
<dbReference type="PANTHER" id="PTHR42937:SF1">
    <property type="entry name" value="DIAMINOPROPIONATE AMMONIA-LYASE"/>
    <property type="match status" value="1"/>
</dbReference>
<dbReference type="GO" id="GO:0008838">
    <property type="term" value="F:diaminopropionate ammonia-lyase activity"/>
    <property type="evidence" value="ECO:0007669"/>
    <property type="project" value="UniProtKB-EC"/>
</dbReference>
<comment type="cofactor">
    <cofactor evidence="1">
        <name>pyridoxal 5'-phosphate</name>
        <dbReference type="ChEBI" id="CHEBI:597326"/>
    </cofactor>
</comment>
<dbReference type="Gene3D" id="3.40.50.1100">
    <property type="match status" value="2"/>
</dbReference>
<gene>
    <name evidence="4" type="ORF">AB8O55_13980</name>
</gene>
<dbReference type="PANTHER" id="PTHR42937">
    <property type="match status" value="1"/>
</dbReference>
<keyword evidence="5" id="KW-1185">Reference proteome</keyword>
<sequence>MSLKHWYHNPDARQWRTEPPRSALAFHRSLDGYQPTSLTSLPALADELGVGQVHAKDESQRLGLPAFKVLGASWATCRALCERLGLEAVDMTLPRLRDHLLAALPVAARPVLVTATDGNHGWAVARVAALLGLAARVYIPTGVSENAVSGIRGEGAELVALDRTYDEVIEAAAEAAANSETDLLIQDTAWEGYVDIPRWIVEGYGTLFREIDDAMAAYELPGPHLVACPVGVGSFAHAMVDHYRSPDGDPPALLSVEPETAACIAESLVAAHPVSVDTSYPSIMTGLNCGTPSGLGWPSLLAGLDAAVSVTEDECRQAVRDLTALGQVAGPCGAATLAGVRKVLADSSRREQLGITRSSVLVLLITEGLAANPLR</sequence>
<keyword evidence="2" id="KW-0663">Pyridoxal phosphate</keyword>
<evidence type="ECO:0000256" key="1">
    <source>
        <dbReference type="ARBA" id="ARBA00001933"/>
    </source>
</evidence>
<dbReference type="NCBIfam" id="NF006058">
    <property type="entry name" value="PRK08206.1"/>
    <property type="match status" value="1"/>
</dbReference>
<organism evidence="4 5">
    <name type="scientific">Saccharopolyspora cebuensis</name>
    <dbReference type="NCBI Taxonomy" id="418759"/>
    <lineage>
        <taxon>Bacteria</taxon>
        <taxon>Bacillati</taxon>
        <taxon>Actinomycetota</taxon>
        <taxon>Actinomycetes</taxon>
        <taxon>Pseudonocardiales</taxon>
        <taxon>Pseudonocardiaceae</taxon>
        <taxon>Saccharopolyspora</taxon>
    </lineage>
</organism>
<keyword evidence="4" id="KW-0456">Lyase</keyword>
<protein>
    <submittedName>
        <fullName evidence="4">Diaminopropionate ammonia-lyase</fullName>
        <ecNumber evidence="4">4.3.1.15</ecNumber>
    </submittedName>
</protein>
<dbReference type="Proteomes" id="UP001564626">
    <property type="component" value="Unassembled WGS sequence"/>
</dbReference>
<accession>A0ABV4CK89</accession>
<dbReference type="Pfam" id="PF00291">
    <property type="entry name" value="PALP"/>
    <property type="match status" value="1"/>
</dbReference>
<evidence type="ECO:0000313" key="5">
    <source>
        <dbReference type="Proteomes" id="UP001564626"/>
    </source>
</evidence>
<comment type="caution">
    <text evidence="4">The sequence shown here is derived from an EMBL/GenBank/DDBJ whole genome shotgun (WGS) entry which is preliminary data.</text>
</comment>
<dbReference type="EC" id="4.3.1.15" evidence="4"/>
<proteinExistence type="predicted"/>
<feature type="domain" description="Tryptophan synthase beta chain-like PALP" evidence="3">
    <location>
        <begin position="31"/>
        <end position="345"/>
    </location>
</feature>
<dbReference type="EMBL" id="JBGEHV010000022">
    <property type="protein sequence ID" value="MEY8040512.1"/>
    <property type="molecule type" value="Genomic_DNA"/>
</dbReference>
<evidence type="ECO:0000259" key="3">
    <source>
        <dbReference type="Pfam" id="PF00291"/>
    </source>
</evidence>
<name>A0ABV4CK89_9PSEU</name>
<evidence type="ECO:0000313" key="4">
    <source>
        <dbReference type="EMBL" id="MEY8040512.1"/>
    </source>
</evidence>
<reference evidence="4 5" key="1">
    <citation type="submission" date="2024-08" db="EMBL/GenBank/DDBJ databases">
        <title>Genome mining of Saccharopolyspora cebuensis PGLac3 from Nigerian medicinal plant.</title>
        <authorList>
            <person name="Ezeobiora C.E."/>
            <person name="Igbokwe N.H."/>
            <person name="Amin D.H."/>
            <person name="Mendie U.E."/>
        </authorList>
    </citation>
    <scope>NUCLEOTIDE SEQUENCE [LARGE SCALE GENOMIC DNA]</scope>
    <source>
        <strain evidence="4 5">PGLac3</strain>
    </source>
</reference>
<evidence type="ECO:0000256" key="2">
    <source>
        <dbReference type="ARBA" id="ARBA00022898"/>
    </source>
</evidence>
<dbReference type="InterPro" id="IPR001926">
    <property type="entry name" value="TrpB-like_PALP"/>
</dbReference>
<dbReference type="RefSeq" id="WP_345363289.1">
    <property type="nucleotide sequence ID" value="NZ_BAABII010000010.1"/>
</dbReference>
<dbReference type="SUPFAM" id="SSF53686">
    <property type="entry name" value="Tryptophan synthase beta subunit-like PLP-dependent enzymes"/>
    <property type="match status" value="1"/>
</dbReference>